<reference evidence="3" key="1">
    <citation type="journal article" date="2014" name="Int. J. Syst. Evol. Microbiol.">
        <title>Complete genome sequence of Corynebacterium casei LMG S-19264T (=DSM 44701T), isolated from a smear-ripened cheese.</title>
        <authorList>
            <consortium name="US DOE Joint Genome Institute (JGI-PGF)"/>
            <person name="Walter F."/>
            <person name="Albersmeier A."/>
            <person name="Kalinowski J."/>
            <person name="Ruckert C."/>
        </authorList>
    </citation>
    <scope>NUCLEOTIDE SEQUENCE</scope>
    <source>
        <strain evidence="3">CGMCC 1.15958</strain>
    </source>
</reference>
<dbReference type="InterPro" id="IPR025665">
    <property type="entry name" value="Beta-barrel_OMP_2"/>
</dbReference>
<proteinExistence type="predicted"/>
<keyword evidence="1" id="KW-0732">Signal</keyword>
<reference evidence="3" key="2">
    <citation type="submission" date="2020-09" db="EMBL/GenBank/DDBJ databases">
        <authorList>
            <person name="Sun Q."/>
            <person name="Zhou Y."/>
        </authorList>
    </citation>
    <scope>NUCLEOTIDE SEQUENCE</scope>
    <source>
        <strain evidence="3">CGMCC 1.15958</strain>
    </source>
</reference>
<feature type="signal peptide" evidence="1">
    <location>
        <begin position="1"/>
        <end position="21"/>
    </location>
</feature>
<evidence type="ECO:0000259" key="2">
    <source>
        <dbReference type="Pfam" id="PF13568"/>
    </source>
</evidence>
<name>A0A917DYY9_9BACT</name>
<feature type="chain" id="PRO_5038047394" description="Outer membrane protein beta-barrel domain-containing protein" evidence="1">
    <location>
        <begin position="22"/>
        <end position="202"/>
    </location>
</feature>
<evidence type="ECO:0000313" key="4">
    <source>
        <dbReference type="Proteomes" id="UP000609064"/>
    </source>
</evidence>
<sequence length="202" mass="22210">MKKISVFTLFLLFGLFTNTFAQKGFQLGIKGGVTFNQVYTDAGSLGKNISQSYDTKTGYVAGIWTRFGDRVFLQPELLLAQKGGTIDIQNVGKVKFSYSNLDVPVLVGFKVLKIFRVNAGPVATFKLSEDQKLKDALKDLTSNDDAIKNASFGYQLGVGVKILGINLDLRKVGSLSEISALNMSNNQFKDKGWQFTIGFKII</sequence>
<dbReference type="Proteomes" id="UP000609064">
    <property type="component" value="Unassembled WGS sequence"/>
</dbReference>
<accession>A0A917DYY9</accession>
<comment type="caution">
    <text evidence="3">The sequence shown here is derived from an EMBL/GenBank/DDBJ whole genome shotgun (WGS) entry which is preliminary data.</text>
</comment>
<keyword evidence="4" id="KW-1185">Reference proteome</keyword>
<dbReference type="EMBL" id="BMKK01000024">
    <property type="protein sequence ID" value="GGD83413.1"/>
    <property type="molecule type" value="Genomic_DNA"/>
</dbReference>
<dbReference type="Pfam" id="PF13568">
    <property type="entry name" value="OMP_b-brl_2"/>
    <property type="match status" value="1"/>
</dbReference>
<gene>
    <name evidence="3" type="ORF">GCM10011514_54320</name>
</gene>
<evidence type="ECO:0000313" key="3">
    <source>
        <dbReference type="EMBL" id="GGD83413.1"/>
    </source>
</evidence>
<dbReference type="RefSeq" id="WP_188771528.1">
    <property type="nucleotide sequence ID" value="NZ_BMKK01000024.1"/>
</dbReference>
<protein>
    <recommendedName>
        <fullName evidence="2">Outer membrane protein beta-barrel domain-containing protein</fullName>
    </recommendedName>
</protein>
<evidence type="ECO:0000256" key="1">
    <source>
        <dbReference type="SAM" id="SignalP"/>
    </source>
</evidence>
<dbReference type="AlphaFoldDB" id="A0A917DYY9"/>
<feature type="domain" description="Outer membrane protein beta-barrel" evidence="2">
    <location>
        <begin position="20"/>
        <end position="176"/>
    </location>
</feature>
<organism evidence="3 4">
    <name type="scientific">Emticicia aquatilis</name>
    <dbReference type="NCBI Taxonomy" id="1537369"/>
    <lineage>
        <taxon>Bacteria</taxon>
        <taxon>Pseudomonadati</taxon>
        <taxon>Bacteroidota</taxon>
        <taxon>Cytophagia</taxon>
        <taxon>Cytophagales</taxon>
        <taxon>Leadbetterellaceae</taxon>
        <taxon>Emticicia</taxon>
    </lineage>
</organism>